<dbReference type="InterPro" id="IPR003172">
    <property type="entry name" value="ML_dom"/>
</dbReference>
<keyword evidence="9" id="KW-1185">Reference proteome</keyword>
<gene>
    <name evidence="8" type="ORF">MGAL_10B021868</name>
</gene>
<dbReference type="InterPro" id="IPR019775">
    <property type="entry name" value="WD40_repeat_CS"/>
</dbReference>
<evidence type="ECO:0000256" key="3">
    <source>
        <dbReference type="ARBA" id="ARBA00022737"/>
    </source>
</evidence>
<comment type="caution">
    <text evidence="8">The sequence shown here is derived from an EMBL/GenBank/DDBJ whole genome shotgun (WGS) entry which is preliminary data.</text>
</comment>
<dbReference type="Pfam" id="PF02221">
    <property type="entry name" value="E1_DerP2_DerF2"/>
    <property type="match status" value="2"/>
</dbReference>
<dbReference type="PANTHER" id="PTHR17357">
    <property type="entry name" value="GM2 GANGLIOSIDE ACTIVATOR PROTEIN"/>
    <property type="match status" value="1"/>
</dbReference>
<feature type="domain" description="MD-2-related lipid-recognition" evidence="7">
    <location>
        <begin position="47"/>
        <end position="185"/>
    </location>
</feature>
<dbReference type="SMART" id="SM00320">
    <property type="entry name" value="WD40"/>
    <property type="match status" value="1"/>
</dbReference>
<evidence type="ECO:0000256" key="4">
    <source>
        <dbReference type="PROSITE-ProRule" id="PRU00221"/>
    </source>
</evidence>
<evidence type="ECO:0000256" key="1">
    <source>
        <dbReference type="ARBA" id="ARBA00022574"/>
    </source>
</evidence>
<feature type="repeat" description="WD" evidence="4">
    <location>
        <begin position="362"/>
        <end position="396"/>
    </location>
</feature>
<dbReference type="InterPro" id="IPR001680">
    <property type="entry name" value="WD40_rpt"/>
</dbReference>
<dbReference type="Gene3D" id="2.70.220.10">
    <property type="entry name" value="Ganglioside GM2 activator"/>
    <property type="match status" value="2"/>
</dbReference>
<evidence type="ECO:0000313" key="9">
    <source>
        <dbReference type="Proteomes" id="UP000596742"/>
    </source>
</evidence>
<dbReference type="GO" id="GO:0005319">
    <property type="term" value="F:lipid transporter activity"/>
    <property type="evidence" value="ECO:0007669"/>
    <property type="project" value="TreeGrafter"/>
</dbReference>
<feature type="region of interest" description="Disordered" evidence="5">
    <location>
        <begin position="417"/>
        <end position="455"/>
    </location>
</feature>
<sequence>MYKTQLFVLVLTVCSTFAAARVVKVHIHDQDDKVVQFTMNRVKSFTWKNCGGNGFGVSDLSLTPDPLEFPGTIHLAMKAYFNTTIQSPLPTTLLIEKEIEGKYIKIPCIDNFGSCTYDDLCELLDEANCPDPLVKAGIPCQCPFKPAQYTLPTSDFDVETSFFPSGGYHMKGSIGMNAICATLTSAKVLKVQIQDGESKTIQFTMNNVESFTWKNCGGQGAGFADLSLTPDPLQFPGTIHISAKAYINTTVQAPLPATLLIEKEVAGKYIKIPCIDSFGSCTYDDVCELLDEVTCPDPLVKAGIPCQCPFKPAQYTLPTADFDVDTSFFPSGGYHMKGSIKAINILPNRIIGVVGDHEKFPVENISLSHDKKLLASCSHDQTIKFWNIDDLDEQRVSDKKKKKSNKSKLLSSAGKKDDFFSGLAEGTGASNDSSDDDDSDDDEDDNSEDDDSDEN</sequence>
<dbReference type="GO" id="GO:0009898">
    <property type="term" value="C:cytoplasmic side of plasma membrane"/>
    <property type="evidence" value="ECO:0007669"/>
    <property type="project" value="TreeGrafter"/>
</dbReference>
<accession>A0A8B6EFR8</accession>
<evidence type="ECO:0000256" key="2">
    <source>
        <dbReference type="ARBA" id="ARBA00022729"/>
    </source>
</evidence>
<dbReference type="InterPro" id="IPR028996">
    <property type="entry name" value="GM2-AP"/>
</dbReference>
<dbReference type="Gene3D" id="2.130.10.10">
    <property type="entry name" value="YVTN repeat-like/Quinoprotein amine dehydrogenase"/>
    <property type="match status" value="1"/>
</dbReference>
<dbReference type="PROSITE" id="PS00678">
    <property type="entry name" value="WD_REPEATS_1"/>
    <property type="match status" value="1"/>
</dbReference>
<evidence type="ECO:0000256" key="6">
    <source>
        <dbReference type="SAM" id="SignalP"/>
    </source>
</evidence>
<name>A0A8B6EFR8_MYTGA</name>
<proteinExistence type="predicted"/>
<feature type="chain" id="PRO_5032856153" evidence="6">
    <location>
        <begin position="21"/>
        <end position="455"/>
    </location>
</feature>
<dbReference type="PROSITE" id="PS50082">
    <property type="entry name" value="WD_REPEATS_2"/>
    <property type="match status" value="1"/>
</dbReference>
<keyword evidence="3" id="KW-0677">Repeat</keyword>
<evidence type="ECO:0000259" key="7">
    <source>
        <dbReference type="SMART" id="SM00737"/>
    </source>
</evidence>
<organism evidence="8 9">
    <name type="scientific">Mytilus galloprovincialis</name>
    <name type="common">Mediterranean mussel</name>
    <dbReference type="NCBI Taxonomy" id="29158"/>
    <lineage>
        <taxon>Eukaryota</taxon>
        <taxon>Metazoa</taxon>
        <taxon>Spiralia</taxon>
        <taxon>Lophotrochozoa</taxon>
        <taxon>Mollusca</taxon>
        <taxon>Bivalvia</taxon>
        <taxon>Autobranchia</taxon>
        <taxon>Pteriomorphia</taxon>
        <taxon>Mytilida</taxon>
        <taxon>Mytiloidea</taxon>
        <taxon>Mytilidae</taxon>
        <taxon>Mytilinae</taxon>
        <taxon>Mytilus</taxon>
    </lineage>
</organism>
<dbReference type="GO" id="GO:0006689">
    <property type="term" value="P:ganglioside catabolic process"/>
    <property type="evidence" value="ECO:0007669"/>
    <property type="project" value="InterPro"/>
</dbReference>
<dbReference type="Proteomes" id="UP000596742">
    <property type="component" value="Unassembled WGS sequence"/>
</dbReference>
<keyword evidence="2 6" id="KW-0732">Signal</keyword>
<feature type="domain" description="MD-2-related lipid-recognition" evidence="7">
    <location>
        <begin position="213"/>
        <end position="357"/>
    </location>
</feature>
<evidence type="ECO:0000256" key="5">
    <source>
        <dbReference type="SAM" id="MobiDB-lite"/>
    </source>
</evidence>
<dbReference type="InterPro" id="IPR015943">
    <property type="entry name" value="WD40/YVTN_repeat-like_dom_sf"/>
</dbReference>
<dbReference type="PANTHER" id="PTHR17357:SF0">
    <property type="entry name" value="GANGLIOSIDE GM2 ACTIVATOR"/>
    <property type="match status" value="1"/>
</dbReference>
<dbReference type="SMART" id="SM00737">
    <property type="entry name" value="ML"/>
    <property type="match status" value="2"/>
</dbReference>
<dbReference type="OrthoDB" id="6409159at2759"/>
<dbReference type="SUPFAM" id="SSF63707">
    <property type="entry name" value="Ganglioside M2 (gm2) activator"/>
    <property type="match status" value="2"/>
</dbReference>
<dbReference type="InterPro" id="IPR011047">
    <property type="entry name" value="Quinoprotein_ADH-like_sf"/>
</dbReference>
<dbReference type="GO" id="GO:0008047">
    <property type="term" value="F:enzyme activator activity"/>
    <property type="evidence" value="ECO:0007669"/>
    <property type="project" value="InterPro"/>
</dbReference>
<feature type="signal peptide" evidence="6">
    <location>
        <begin position="1"/>
        <end position="20"/>
    </location>
</feature>
<reference evidence="8" key="1">
    <citation type="submission" date="2018-11" db="EMBL/GenBank/DDBJ databases">
        <authorList>
            <person name="Alioto T."/>
            <person name="Alioto T."/>
        </authorList>
    </citation>
    <scope>NUCLEOTIDE SEQUENCE</scope>
</reference>
<dbReference type="EMBL" id="UYJE01004983">
    <property type="protein sequence ID" value="VDI33030.1"/>
    <property type="molecule type" value="Genomic_DNA"/>
</dbReference>
<dbReference type="AlphaFoldDB" id="A0A8B6EFR8"/>
<keyword evidence="1 4" id="KW-0853">WD repeat</keyword>
<feature type="compositionally biased region" description="Acidic residues" evidence="5">
    <location>
        <begin position="433"/>
        <end position="455"/>
    </location>
</feature>
<evidence type="ECO:0000313" key="8">
    <source>
        <dbReference type="EMBL" id="VDI33030.1"/>
    </source>
</evidence>
<dbReference type="InterPro" id="IPR036846">
    <property type="entry name" value="GM2-AP_sf"/>
</dbReference>
<dbReference type="SUPFAM" id="SSF50998">
    <property type="entry name" value="Quinoprotein alcohol dehydrogenase-like"/>
    <property type="match status" value="1"/>
</dbReference>
<protein>
    <submittedName>
        <fullName evidence="8">Ganglioside GM2 activator</fullName>
    </submittedName>
</protein>